<dbReference type="OrthoDB" id="1632160at2"/>
<keyword evidence="1" id="KW-1133">Transmembrane helix</keyword>
<evidence type="ECO:0000256" key="1">
    <source>
        <dbReference type="SAM" id="Phobius"/>
    </source>
</evidence>
<keyword evidence="3" id="KW-1185">Reference proteome</keyword>
<reference evidence="3" key="1">
    <citation type="submission" date="2015-07" db="EMBL/GenBank/DDBJ databases">
        <title>Complete genome sequence and phylogenetic analysis of Limnochorda pilosa.</title>
        <authorList>
            <person name="Watanabe M."/>
            <person name="Kojima H."/>
            <person name="Fukui M."/>
        </authorList>
    </citation>
    <scope>NUCLEOTIDE SEQUENCE [LARGE SCALE GENOMIC DNA]</scope>
    <source>
        <strain evidence="3">HC45</strain>
    </source>
</reference>
<organism evidence="2 3">
    <name type="scientific">Limnochorda pilosa</name>
    <dbReference type="NCBI Taxonomy" id="1555112"/>
    <lineage>
        <taxon>Bacteria</taxon>
        <taxon>Bacillati</taxon>
        <taxon>Bacillota</taxon>
        <taxon>Limnochordia</taxon>
        <taxon>Limnochordales</taxon>
        <taxon>Limnochordaceae</taxon>
        <taxon>Limnochorda</taxon>
    </lineage>
</organism>
<accession>A0A0K2SP27</accession>
<gene>
    <name evidence="2" type="ORF">LIP_3041</name>
</gene>
<evidence type="ECO:0000313" key="2">
    <source>
        <dbReference type="EMBL" id="BAS28870.1"/>
    </source>
</evidence>
<dbReference type="EMBL" id="AP014924">
    <property type="protein sequence ID" value="BAS28870.1"/>
    <property type="molecule type" value="Genomic_DNA"/>
</dbReference>
<dbReference type="Proteomes" id="UP000065807">
    <property type="component" value="Chromosome"/>
</dbReference>
<keyword evidence="1" id="KW-0812">Transmembrane</keyword>
<dbReference type="KEGG" id="lpil:LIP_3041"/>
<keyword evidence="1" id="KW-0472">Membrane</keyword>
<evidence type="ECO:0000313" key="3">
    <source>
        <dbReference type="Proteomes" id="UP000065807"/>
    </source>
</evidence>
<reference evidence="3" key="2">
    <citation type="journal article" date="2016" name="Int. J. Syst. Evol. Microbiol.">
        <title>Complete genome sequence and cell structure of Limnochorda pilosa, a Gram-negative spore-former within the phylum Firmicutes.</title>
        <authorList>
            <person name="Watanabe M."/>
            <person name="Kojima H."/>
            <person name="Fukui M."/>
        </authorList>
    </citation>
    <scope>NUCLEOTIDE SEQUENCE [LARGE SCALE GENOMIC DNA]</scope>
    <source>
        <strain evidence="3">HC45</strain>
    </source>
</reference>
<protein>
    <recommendedName>
        <fullName evidence="4">Transglycosylase</fullName>
    </recommendedName>
</protein>
<feature type="transmembrane region" description="Helical" evidence="1">
    <location>
        <begin position="63"/>
        <end position="81"/>
    </location>
</feature>
<sequence length="86" mass="9026">METAGWVTVVVVGLVVGWLIQQYAVSKKYPGGWWLSLIVGLVGAWVGAAYLGSWLWMLGGANVIGSIVVAAVLSYVVGLFGSEAKV</sequence>
<feature type="transmembrane region" description="Helical" evidence="1">
    <location>
        <begin position="32"/>
        <end position="57"/>
    </location>
</feature>
<dbReference type="RefSeq" id="WP_068139837.1">
    <property type="nucleotide sequence ID" value="NZ_AP014924.1"/>
</dbReference>
<feature type="transmembrane region" description="Helical" evidence="1">
    <location>
        <begin position="6"/>
        <end position="25"/>
    </location>
</feature>
<evidence type="ECO:0008006" key="4">
    <source>
        <dbReference type="Google" id="ProtNLM"/>
    </source>
</evidence>
<proteinExistence type="predicted"/>
<name>A0A0K2SP27_LIMPI</name>
<dbReference type="AlphaFoldDB" id="A0A0K2SP27"/>